<sequence>MISHMPVDCCLRLLLYVVLPFWLLEHTLIHPAISCVGNLVEYWASNLFLMGVYRNQ</sequence>
<organism evidence="2 3">
    <name type="scientific">Ceratodon purpureus</name>
    <name type="common">Fire moss</name>
    <name type="synonym">Dicranum purpureum</name>
    <dbReference type="NCBI Taxonomy" id="3225"/>
    <lineage>
        <taxon>Eukaryota</taxon>
        <taxon>Viridiplantae</taxon>
        <taxon>Streptophyta</taxon>
        <taxon>Embryophyta</taxon>
        <taxon>Bryophyta</taxon>
        <taxon>Bryophytina</taxon>
        <taxon>Bryopsida</taxon>
        <taxon>Dicranidae</taxon>
        <taxon>Pseudoditrichales</taxon>
        <taxon>Ditrichaceae</taxon>
        <taxon>Ceratodon</taxon>
    </lineage>
</organism>
<accession>A0A8T0IVW2</accession>
<protein>
    <submittedName>
        <fullName evidence="2">Uncharacterized protein</fullName>
    </submittedName>
</protein>
<proteinExistence type="predicted"/>
<evidence type="ECO:0000256" key="1">
    <source>
        <dbReference type="SAM" id="SignalP"/>
    </source>
</evidence>
<comment type="caution">
    <text evidence="2">The sequence shown here is derived from an EMBL/GenBank/DDBJ whole genome shotgun (WGS) entry which is preliminary data.</text>
</comment>
<evidence type="ECO:0000313" key="3">
    <source>
        <dbReference type="Proteomes" id="UP000822688"/>
    </source>
</evidence>
<dbReference type="Proteomes" id="UP000822688">
    <property type="component" value="Chromosome 2"/>
</dbReference>
<keyword evidence="3" id="KW-1185">Reference proteome</keyword>
<evidence type="ECO:0000313" key="2">
    <source>
        <dbReference type="EMBL" id="KAG0587337.1"/>
    </source>
</evidence>
<reference evidence="2" key="1">
    <citation type="submission" date="2020-06" db="EMBL/GenBank/DDBJ databases">
        <title>WGS assembly of Ceratodon purpureus strain R40.</title>
        <authorList>
            <person name="Carey S.B."/>
            <person name="Jenkins J."/>
            <person name="Shu S."/>
            <person name="Lovell J.T."/>
            <person name="Sreedasyam A."/>
            <person name="Maumus F."/>
            <person name="Tiley G.P."/>
            <person name="Fernandez-Pozo N."/>
            <person name="Barry K."/>
            <person name="Chen C."/>
            <person name="Wang M."/>
            <person name="Lipzen A."/>
            <person name="Daum C."/>
            <person name="Saski C.A."/>
            <person name="Payton A.C."/>
            <person name="Mcbreen J.C."/>
            <person name="Conrad R.E."/>
            <person name="Kollar L.M."/>
            <person name="Olsson S."/>
            <person name="Huttunen S."/>
            <person name="Landis J.B."/>
            <person name="Wickett N.J."/>
            <person name="Johnson M.G."/>
            <person name="Rensing S.A."/>
            <person name="Grimwood J."/>
            <person name="Schmutz J."/>
            <person name="Mcdaniel S.F."/>
        </authorList>
    </citation>
    <scope>NUCLEOTIDE SEQUENCE</scope>
    <source>
        <strain evidence="2">R40</strain>
    </source>
</reference>
<dbReference type="EMBL" id="CM026422">
    <property type="protein sequence ID" value="KAG0587337.1"/>
    <property type="molecule type" value="Genomic_DNA"/>
</dbReference>
<dbReference type="AlphaFoldDB" id="A0A8T0IVW2"/>
<feature type="signal peptide" evidence="1">
    <location>
        <begin position="1"/>
        <end position="29"/>
    </location>
</feature>
<feature type="chain" id="PRO_5035916300" evidence="1">
    <location>
        <begin position="30"/>
        <end position="56"/>
    </location>
</feature>
<name>A0A8T0IVW2_CERPU</name>
<gene>
    <name evidence="2" type="ORF">KC19_2G157400</name>
</gene>
<keyword evidence="1" id="KW-0732">Signal</keyword>